<keyword evidence="3 11" id="KW-0813">Transport</keyword>
<dbReference type="InterPro" id="IPR039426">
    <property type="entry name" value="TonB-dep_rcpt-like"/>
</dbReference>
<keyword evidence="5 11" id="KW-0812">Transmembrane</keyword>
<feature type="signal peptide" evidence="13">
    <location>
        <begin position="1"/>
        <end position="27"/>
    </location>
</feature>
<evidence type="ECO:0000256" key="7">
    <source>
        <dbReference type="ARBA" id="ARBA00023077"/>
    </source>
</evidence>
<evidence type="ECO:0000256" key="12">
    <source>
        <dbReference type="RuleBase" id="RU003357"/>
    </source>
</evidence>
<feature type="domain" description="TonB-dependent receptor plug" evidence="15">
    <location>
        <begin position="59"/>
        <end position="170"/>
    </location>
</feature>
<protein>
    <submittedName>
        <fullName evidence="16">Hemin receptor</fullName>
    </submittedName>
</protein>
<evidence type="ECO:0000259" key="15">
    <source>
        <dbReference type="Pfam" id="PF07715"/>
    </source>
</evidence>
<evidence type="ECO:0000256" key="5">
    <source>
        <dbReference type="ARBA" id="ARBA00022692"/>
    </source>
</evidence>
<keyword evidence="10 11" id="KW-0998">Cell outer membrane</keyword>
<dbReference type="Gene3D" id="2.40.170.20">
    <property type="entry name" value="TonB-dependent receptor, beta-barrel domain"/>
    <property type="match status" value="1"/>
</dbReference>
<dbReference type="AlphaFoldDB" id="A0A811GCY7"/>
<keyword evidence="8 11" id="KW-0472">Membrane</keyword>
<keyword evidence="9 16" id="KW-0675">Receptor</keyword>
<evidence type="ECO:0000256" key="8">
    <source>
        <dbReference type="ARBA" id="ARBA00023136"/>
    </source>
</evidence>
<evidence type="ECO:0000256" key="1">
    <source>
        <dbReference type="ARBA" id="ARBA00004571"/>
    </source>
</evidence>
<dbReference type="PANTHER" id="PTHR30069:SF29">
    <property type="entry name" value="HEMOGLOBIN AND HEMOGLOBIN-HAPTOGLOBIN-BINDING PROTEIN 1-RELATED"/>
    <property type="match status" value="1"/>
</dbReference>
<dbReference type="GO" id="GO:0015344">
    <property type="term" value="F:siderophore uptake transmembrane transporter activity"/>
    <property type="evidence" value="ECO:0007669"/>
    <property type="project" value="TreeGrafter"/>
</dbReference>
<dbReference type="PANTHER" id="PTHR30069">
    <property type="entry name" value="TONB-DEPENDENT OUTER MEMBRANE RECEPTOR"/>
    <property type="match status" value="1"/>
</dbReference>
<feature type="chain" id="PRO_5032656271" evidence="13">
    <location>
        <begin position="28"/>
        <end position="704"/>
    </location>
</feature>
<sequence length="704" mass="77256">MSKNKYFQLSQLSIAIALALPLTTIYAQENSNSNDVQVLSAVVVTGGKRDTAQTAKTKLNKIPGTTSVVAAAEVEKGRAANLEDVLSYQAGVFAAATGGNGANFVSIRGSGINTFYGGYARGIKYLYDGTSITGPGGTQETLLTPTAVNYTEVINGSNAFAYGATALGGAIQFTTHTGRSSPGTYIGLEGGSFDYRKYFLSHGGVSDDRKTDYYIAVSKNEREGFQEQTPVDGKDIVFNIGHNFSDDVKGRFIVRYREEEFYNGGYLTLAKIKEDPTQKGSTVYGRDHWSGLAVGKLDYFIDDHSKLELSLGYNKFDLDNGLSSSWYNDWPSTYITPTIRYLRDNDKLFGLPSDTSVVLTQTYLSGGTDGRNRVGNQKFQTYHADYTGSRDTAFAITNDLHLNDKTTLTTGLSAVEALRNIKIDQAEVPNTSGNPSHVSYDEWYLAPRLGLSYKLTPEVQFFTSLGRSIDAPVTWGIGPSVGANGAYLRDVRPQEGTTGELGVRINSEKLDGTLAVYRTWLEDEIHNIVVTPATTTAPAVTANFNASKTIHQGVEASLAAKLWESQKGSTVNLRQSYTFNDFFFKGDSDLGKNELPGLPRHSYQAELEWKNTQGYYVGVDLRAVSSYYVDYKNTFKAPSYEILGLRAGYEEPNQKWKVYVDLKNLTDEHYVATASSSYNYRGSDAAVFWPGDGRSVFIGTGFRF</sequence>
<dbReference type="Pfam" id="PF00593">
    <property type="entry name" value="TonB_dep_Rec_b-barrel"/>
    <property type="match status" value="1"/>
</dbReference>
<dbReference type="SUPFAM" id="SSF56935">
    <property type="entry name" value="Porins"/>
    <property type="match status" value="1"/>
</dbReference>
<name>A0A811GCY7_9GAMM</name>
<dbReference type="Gene3D" id="2.170.130.10">
    <property type="entry name" value="TonB-dependent receptor, plug domain"/>
    <property type="match status" value="1"/>
</dbReference>
<dbReference type="GO" id="GO:0009279">
    <property type="term" value="C:cell outer membrane"/>
    <property type="evidence" value="ECO:0007669"/>
    <property type="project" value="UniProtKB-SubCell"/>
</dbReference>
<gene>
    <name evidence="16" type="primary">hemR</name>
    <name evidence="16" type="ORF">SFB21_1518</name>
</gene>
<dbReference type="PROSITE" id="PS52016">
    <property type="entry name" value="TONB_DEPENDENT_REC_3"/>
    <property type="match status" value="1"/>
</dbReference>
<evidence type="ECO:0000256" key="3">
    <source>
        <dbReference type="ARBA" id="ARBA00022448"/>
    </source>
</evidence>
<dbReference type="Proteomes" id="UP000489961">
    <property type="component" value="Unassembled WGS sequence"/>
</dbReference>
<dbReference type="GO" id="GO:0044718">
    <property type="term" value="P:siderophore transmembrane transport"/>
    <property type="evidence" value="ECO:0007669"/>
    <property type="project" value="TreeGrafter"/>
</dbReference>
<reference evidence="16 17" key="1">
    <citation type="submission" date="2020-02" db="EMBL/GenBank/DDBJ databases">
        <authorList>
            <person name="Chaudhuri R."/>
        </authorList>
    </citation>
    <scope>NUCLEOTIDE SEQUENCE [LARGE SCALE GENOMIC DNA]</scope>
    <source>
        <strain evidence="16">SFB21</strain>
    </source>
</reference>
<dbReference type="InterPro" id="IPR000531">
    <property type="entry name" value="Beta-barrel_TonB"/>
</dbReference>
<evidence type="ECO:0000256" key="13">
    <source>
        <dbReference type="SAM" id="SignalP"/>
    </source>
</evidence>
<evidence type="ECO:0000256" key="11">
    <source>
        <dbReference type="PROSITE-ProRule" id="PRU01360"/>
    </source>
</evidence>
<dbReference type="RefSeq" id="WP_174559436.1">
    <property type="nucleotide sequence ID" value="NZ_CADDTS010000026.1"/>
</dbReference>
<evidence type="ECO:0000256" key="9">
    <source>
        <dbReference type="ARBA" id="ARBA00023170"/>
    </source>
</evidence>
<evidence type="ECO:0000313" key="16">
    <source>
        <dbReference type="EMBL" id="CAB1214271.1"/>
    </source>
</evidence>
<comment type="similarity">
    <text evidence="2">Belongs to the TonB-dependent receptor family. Hemoglobin/haptoglobin binding protein subfamily.</text>
</comment>
<dbReference type="EMBL" id="CADDTS010000026">
    <property type="protein sequence ID" value="CAB1214271.1"/>
    <property type="molecule type" value="Genomic_DNA"/>
</dbReference>
<dbReference type="Pfam" id="PF07715">
    <property type="entry name" value="Plug"/>
    <property type="match status" value="1"/>
</dbReference>
<proteinExistence type="inferred from homology"/>
<comment type="subcellular location">
    <subcellularLocation>
        <location evidence="1 11">Cell outer membrane</location>
        <topology evidence="1 11">Multi-pass membrane protein</topology>
    </subcellularLocation>
</comment>
<dbReference type="InterPro" id="IPR036942">
    <property type="entry name" value="Beta-barrel_TonB_sf"/>
</dbReference>
<keyword evidence="4 11" id="KW-1134">Transmembrane beta strand</keyword>
<keyword evidence="6 13" id="KW-0732">Signal</keyword>
<comment type="caution">
    <text evidence="16">The sequence shown here is derived from an EMBL/GenBank/DDBJ whole genome shotgun (WGS) entry which is preliminary data.</text>
</comment>
<organism evidence="16 17">
    <name type="scientific">Acinetobacter bouvetii</name>
    <dbReference type="NCBI Taxonomy" id="202951"/>
    <lineage>
        <taxon>Bacteria</taxon>
        <taxon>Pseudomonadati</taxon>
        <taxon>Pseudomonadota</taxon>
        <taxon>Gammaproteobacteria</taxon>
        <taxon>Moraxellales</taxon>
        <taxon>Moraxellaceae</taxon>
        <taxon>Acinetobacter</taxon>
    </lineage>
</organism>
<dbReference type="InterPro" id="IPR037066">
    <property type="entry name" value="Plug_dom_sf"/>
</dbReference>
<evidence type="ECO:0000256" key="6">
    <source>
        <dbReference type="ARBA" id="ARBA00022729"/>
    </source>
</evidence>
<evidence type="ECO:0000313" key="17">
    <source>
        <dbReference type="Proteomes" id="UP000489961"/>
    </source>
</evidence>
<dbReference type="InterPro" id="IPR012910">
    <property type="entry name" value="Plug_dom"/>
</dbReference>
<evidence type="ECO:0000256" key="10">
    <source>
        <dbReference type="ARBA" id="ARBA00023237"/>
    </source>
</evidence>
<evidence type="ECO:0000256" key="2">
    <source>
        <dbReference type="ARBA" id="ARBA00008143"/>
    </source>
</evidence>
<feature type="domain" description="TonB-dependent receptor-like beta-barrel" evidence="14">
    <location>
        <begin position="275"/>
        <end position="665"/>
    </location>
</feature>
<evidence type="ECO:0000256" key="4">
    <source>
        <dbReference type="ARBA" id="ARBA00022452"/>
    </source>
</evidence>
<evidence type="ECO:0000259" key="14">
    <source>
        <dbReference type="Pfam" id="PF00593"/>
    </source>
</evidence>
<accession>A0A811GCY7</accession>
<keyword evidence="7 12" id="KW-0798">TonB box</keyword>